<name>A0A4P9ZYT2_9FUNG</name>
<gene>
    <name evidence="2" type="ORF">BJ085DRAFT_36263</name>
</gene>
<reference evidence="3" key="1">
    <citation type="journal article" date="2018" name="Nat. Microbiol.">
        <title>Leveraging single-cell genomics to expand the fungal tree of life.</title>
        <authorList>
            <person name="Ahrendt S.R."/>
            <person name="Quandt C.A."/>
            <person name="Ciobanu D."/>
            <person name="Clum A."/>
            <person name="Salamov A."/>
            <person name="Andreopoulos B."/>
            <person name="Cheng J.F."/>
            <person name="Woyke T."/>
            <person name="Pelin A."/>
            <person name="Henrissat B."/>
            <person name="Reynolds N.K."/>
            <person name="Benny G.L."/>
            <person name="Smith M.E."/>
            <person name="James T.Y."/>
            <person name="Grigoriev I.V."/>
        </authorList>
    </citation>
    <scope>NUCLEOTIDE SEQUENCE [LARGE SCALE GENOMIC DNA]</scope>
    <source>
        <strain evidence="3">RSA 468</strain>
    </source>
</reference>
<protein>
    <submittedName>
        <fullName evidence="2">Uncharacterized protein</fullName>
    </submittedName>
</protein>
<feature type="region of interest" description="Disordered" evidence="1">
    <location>
        <begin position="432"/>
        <end position="455"/>
    </location>
</feature>
<dbReference type="EMBL" id="ML002427">
    <property type="protein sequence ID" value="RKP37940.1"/>
    <property type="molecule type" value="Genomic_DNA"/>
</dbReference>
<dbReference type="AlphaFoldDB" id="A0A4P9ZYT2"/>
<sequence>MVKGALFWPSNHRNVPTATLATPTPTDTPAFPPEVFRNMFSHVDKVKLVELRQDMGIVGAYAREALADGVLSELKNYQGDEAIFRIQSEWNWFATGLDVVAPLEAWDTYLAGTAQHWAYEYQYLKTHGDQPVSRHSQPWQRDMNQYTRFLTSNVNNPYVAQNPRVYIDLAQLSHRDFQKLFPLVSKTSAETLLGLFKLIMAAMGEYEAPPTLVDTYRHLGIQNVPNSPGVPQKLQDIANRIITTGLWWLYQTRRIADIDRFMAMAAAYLKDSSRFETRSFHMVLQYGRFAQFIITLAALDLNQDLVQRTEVHWAEHHADFFGVRFSYDQSRRYFLATLKEHNFTAPLEYLTTIWEGLEPIDKDRPMGPMINVQNQWLDNEGHLHVAVPRALLDDPRMASKIATPQSILDQWKPKAYSFTPHIEEQGRLMEMERAQTQAEPATHPTPTPEAPGLAESLTRVARAWFQSR</sequence>
<keyword evidence="3" id="KW-1185">Reference proteome</keyword>
<organism evidence="2 3">
    <name type="scientific">Dimargaris cristalligena</name>
    <dbReference type="NCBI Taxonomy" id="215637"/>
    <lineage>
        <taxon>Eukaryota</taxon>
        <taxon>Fungi</taxon>
        <taxon>Fungi incertae sedis</taxon>
        <taxon>Zoopagomycota</taxon>
        <taxon>Kickxellomycotina</taxon>
        <taxon>Dimargaritomycetes</taxon>
        <taxon>Dimargaritales</taxon>
        <taxon>Dimargaritaceae</taxon>
        <taxon>Dimargaris</taxon>
    </lineage>
</organism>
<accession>A0A4P9ZYT2</accession>
<dbReference type="Proteomes" id="UP000268162">
    <property type="component" value="Unassembled WGS sequence"/>
</dbReference>
<evidence type="ECO:0000313" key="2">
    <source>
        <dbReference type="EMBL" id="RKP37940.1"/>
    </source>
</evidence>
<evidence type="ECO:0000313" key="3">
    <source>
        <dbReference type="Proteomes" id="UP000268162"/>
    </source>
</evidence>
<evidence type="ECO:0000256" key="1">
    <source>
        <dbReference type="SAM" id="MobiDB-lite"/>
    </source>
</evidence>
<proteinExistence type="predicted"/>